<dbReference type="InterPro" id="IPR019786">
    <property type="entry name" value="Zinc_finger_PHD-type_CS"/>
</dbReference>
<keyword evidence="2" id="KW-0863">Zinc-finger</keyword>
<evidence type="ECO:0000256" key="1">
    <source>
        <dbReference type="ARBA" id="ARBA00022723"/>
    </source>
</evidence>
<dbReference type="InterPro" id="IPR011011">
    <property type="entry name" value="Znf_FYVE_PHD"/>
</dbReference>
<feature type="domain" description="Zinc finger PHD-type" evidence="5">
    <location>
        <begin position="371"/>
        <end position="424"/>
    </location>
</feature>
<evidence type="ECO:0000313" key="6">
    <source>
        <dbReference type="EMBL" id="USW49157.1"/>
    </source>
</evidence>
<name>A0A9Q9EGT0_9PEZI</name>
<protein>
    <submittedName>
        <fullName evidence="6">Zinc finger, PHD-type, Zinc finger, FYVE/PHD-type, Zinc finger, RING/FYVE/PHD-type</fullName>
    </submittedName>
</protein>
<dbReference type="PROSITE" id="PS01359">
    <property type="entry name" value="ZF_PHD_1"/>
    <property type="match status" value="1"/>
</dbReference>
<evidence type="ECO:0000259" key="5">
    <source>
        <dbReference type="SMART" id="SM00249"/>
    </source>
</evidence>
<dbReference type="GO" id="GO:0008270">
    <property type="term" value="F:zinc ion binding"/>
    <property type="evidence" value="ECO:0007669"/>
    <property type="project" value="UniProtKB-KW"/>
</dbReference>
<dbReference type="Proteomes" id="UP001056384">
    <property type="component" value="Chromosome 2"/>
</dbReference>
<gene>
    <name evidence="6" type="ORF">Slin15195_G024760</name>
</gene>
<proteinExistence type="predicted"/>
<accession>A0A9Q9EGT0</accession>
<reference evidence="6" key="1">
    <citation type="submission" date="2022-06" db="EMBL/GenBank/DDBJ databases">
        <title>Complete genome sequences of two strains of the flax pathogen Septoria linicola.</title>
        <authorList>
            <person name="Lapalu N."/>
            <person name="Simon A."/>
            <person name="Demenou B."/>
            <person name="Paumier D."/>
            <person name="Guillot M.-P."/>
            <person name="Gout L."/>
            <person name="Valade R."/>
        </authorList>
    </citation>
    <scope>NUCLEOTIDE SEQUENCE</scope>
    <source>
        <strain evidence="6">SE15195</strain>
    </source>
</reference>
<evidence type="ECO:0000256" key="4">
    <source>
        <dbReference type="SAM" id="MobiDB-lite"/>
    </source>
</evidence>
<sequence>MDSSLSYLDTTERQTRMNSAQNEVLEWELNGTIVNEHYSKDEYFQRRFNHLGRHPDYRTNLRLAPVARRDADLVYNSQTNAMSVQAIRQVELQHHFCPLLPLPTTANVETADDTLDSYPATEWQPQQAANTPAAMLYPGNSASVNRARAHNYQMEGPVLNPPRSPKTMAQIIRDLNSPLGTRDLPPPQYRAEQGVSAVGNRAIHVPVKTPLKTGEKRRHSQIEAGDGDEQFRGDGSDQANEETSARDSPSPGPAKRLRLQGAPLRNAGADQATGAPTGAPRIKLAAPRKTGAPAPPPINGNLTGVVSGARLPKTIREATDGAVERRQVLERAHLVSNRSARNLDLPPEFFSTYNFTAEEKANIGNDDGPIRCICGEGEVAGKADWIQCDGDDCGVWQHVVCMEDAVQKTEKERQAAKYLCQVCSPWAHRRTIQRLRRQNPNPVARAEAEAGNDEEDGDDEDEDEDDE</sequence>
<organism evidence="6 7">
    <name type="scientific">Septoria linicola</name>
    <dbReference type="NCBI Taxonomy" id="215465"/>
    <lineage>
        <taxon>Eukaryota</taxon>
        <taxon>Fungi</taxon>
        <taxon>Dikarya</taxon>
        <taxon>Ascomycota</taxon>
        <taxon>Pezizomycotina</taxon>
        <taxon>Dothideomycetes</taxon>
        <taxon>Dothideomycetidae</taxon>
        <taxon>Mycosphaerellales</taxon>
        <taxon>Mycosphaerellaceae</taxon>
        <taxon>Septoria</taxon>
    </lineage>
</organism>
<evidence type="ECO:0000313" key="7">
    <source>
        <dbReference type="Proteomes" id="UP001056384"/>
    </source>
</evidence>
<dbReference type="SUPFAM" id="SSF57903">
    <property type="entry name" value="FYVE/PHD zinc finger"/>
    <property type="match status" value="1"/>
</dbReference>
<dbReference type="InterPro" id="IPR013083">
    <property type="entry name" value="Znf_RING/FYVE/PHD"/>
</dbReference>
<feature type="compositionally biased region" description="Acidic residues" evidence="4">
    <location>
        <begin position="450"/>
        <end position="467"/>
    </location>
</feature>
<feature type="region of interest" description="Disordered" evidence="4">
    <location>
        <begin position="434"/>
        <end position="467"/>
    </location>
</feature>
<keyword evidence="1" id="KW-0479">Metal-binding</keyword>
<evidence type="ECO:0000256" key="3">
    <source>
        <dbReference type="ARBA" id="ARBA00022833"/>
    </source>
</evidence>
<dbReference type="OrthoDB" id="3642791at2759"/>
<dbReference type="Gene3D" id="3.30.40.10">
    <property type="entry name" value="Zinc/RING finger domain, C3HC4 (zinc finger)"/>
    <property type="match status" value="1"/>
</dbReference>
<keyword evidence="7" id="KW-1185">Reference proteome</keyword>
<dbReference type="SMART" id="SM00249">
    <property type="entry name" value="PHD"/>
    <property type="match status" value="1"/>
</dbReference>
<dbReference type="EMBL" id="CP099419">
    <property type="protein sequence ID" value="USW49157.1"/>
    <property type="molecule type" value="Genomic_DNA"/>
</dbReference>
<feature type="region of interest" description="Disordered" evidence="4">
    <location>
        <begin position="195"/>
        <end position="257"/>
    </location>
</feature>
<dbReference type="AlphaFoldDB" id="A0A9Q9EGT0"/>
<keyword evidence="3" id="KW-0862">Zinc</keyword>
<dbReference type="InterPro" id="IPR001965">
    <property type="entry name" value="Znf_PHD"/>
</dbReference>
<evidence type="ECO:0000256" key="2">
    <source>
        <dbReference type="ARBA" id="ARBA00022771"/>
    </source>
</evidence>